<feature type="transmembrane region" description="Helical" evidence="17">
    <location>
        <begin position="273"/>
        <end position="294"/>
    </location>
</feature>
<evidence type="ECO:0000313" key="20">
    <source>
        <dbReference type="EMBL" id="KAK2644362.1"/>
    </source>
</evidence>
<keyword evidence="6" id="KW-0732">Signal</keyword>
<dbReference type="Pfam" id="PF00069">
    <property type="entry name" value="Pkinase"/>
    <property type="match status" value="1"/>
</dbReference>
<evidence type="ECO:0000256" key="10">
    <source>
        <dbReference type="ARBA" id="ARBA00022840"/>
    </source>
</evidence>
<evidence type="ECO:0000256" key="8">
    <source>
        <dbReference type="ARBA" id="ARBA00022741"/>
    </source>
</evidence>
<evidence type="ECO:0000256" key="6">
    <source>
        <dbReference type="ARBA" id="ARBA00022729"/>
    </source>
</evidence>
<feature type="domain" description="Gnk2-homologous" evidence="19">
    <location>
        <begin position="8"/>
        <end position="109"/>
    </location>
</feature>
<evidence type="ECO:0000256" key="17">
    <source>
        <dbReference type="SAM" id="Phobius"/>
    </source>
</evidence>
<evidence type="ECO:0000256" key="5">
    <source>
        <dbReference type="ARBA" id="ARBA00022692"/>
    </source>
</evidence>
<evidence type="ECO:0000256" key="15">
    <source>
        <dbReference type="ARBA" id="ARBA00047899"/>
    </source>
</evidence>
<evidence type="ECO:0000256" key="11">
    <source>
        <dbReference type="ARBA" id="ARBA00022989"/>
    </source>
</evidence>
<keyword evidence="8" id="KW-0547">Nucleotide-binding</keyword>
<dbReference type="GO" id="GO:0005886">
    <property type="term" value="C:plasma membrane"/>
    <property type="evidence" value="ECO:0007669"/>
    <property type="project" value="TreeGrafter"/>
</dbReference>
<dbReference type="SUPFAM" id="SSF56112">
    <property type="entry name" value="Protein kinase-like (PK-like)"/>
    <property type="match status" value="1"/>
</dbReference>
<proteinExistence type="predicted"/>
<evidence type="ECO:0000256" key="7">
    <source>
        <dbReference type="ARBA" id="ARBA00022737"/>
    </source>
</evidence>
<sequence>MLKSINGLILTRICYETGNFTVNSIYGRNRDLILSSLASNVTGGFYNTTIGQNPDKVYAVALCSGDISAEVCFRCVNFTSQEIMTNRPNQKEAFMWGGQWGMLPGGLPGPIPCLVHYSNSSCLGKLEVEPENKAYNTGDITSDLTEFDRIWGNLIDGLVKKASKGTAGIKYATEEAKLTPFQPMYALMECTPDLSKGNCDTCLRTYVAEYRNCCYGKQGTIVQGPNCMFRWELYRFYNFTGSVPPPSPAPTISTIIKSNSADNNGGDIKSRTVVIIVVSIIIFLALVVFAYVFLRKRKAKQEIRRKEERNYVDEIESAESLQFDFSTIKATTNDFPADNKLGQGGFGAVYKVFYTLFNSIGLCEIVDTIKRGLLDWETRYKIIGGIARWILYLHEDSRLRIVHGDLKASNILLDVDMHPKISGFGMARLFERDQTQGDTSRIVKTL</sequence>
<evidence type="ECO:0000256" key="13">
    <source>
        <dbReference type="ARBA" id="ARBA00023170"/>
    </source>
</evidence>
<feature type="domain" description="Gnk2-homologous" evidence="19">
    <location>
        <begin position="128"/>
        <end position="236"/>
    </location>
</feature>
<dbReference type="InterPro" id="IPR011009">
    <property type="entry name" value="Kinase-like_dom_sf"/>
</dbReference>
<dbReference type="InterPro" id="IPR008271">
    <property type="entry name" value="Ser/Thr_kinase_AS"/>
</dbReference>
<organism evidence="20 21">
    <name type="scientific">Dipteronia dyeriana</name>
    <dbReference type="NCBI Taxonomy" id="168575"/>
    <lineage>
        <taxon>Eukaryota</taxon>
        <taxon>Viridiplantae</taxon>
        <taxon>Streptophyta</taxon>
        <taxon>Embryophyta</taxon>
        <taxon>Tracheophyta</taxon>
        <taxon>Spermatophyta</taxon>
        <taxon>Magnoliopsida</taxon>
        <taxon>eudicotyledons</taxon>
        <taxon>Gunneridae</taxon>
        <taxon>Pentapetalae</taxon>
        <taxon>rosids</taxon>
        <taxon>malvids</taxon>
        <taxon>Sapindales</taxon>
        <taxon>Sapindaceae</taxon>
        <taxon>Hippocastanoideae</taxon>
        <taxon>Acereae</taxon>
        <taxon>Dipteronia</taxon>
    </lineage>
</organism>
<feature type="domain" description="Protein kinase" evidence="18">
    <location>
        <begin position="207"/>
        <end position="446"/>
    </location>
</feature>
<gene>
    <name evidence="20" type="ORF">Ddye_019557</name>
</gene>
<evidence type="ECO:0000259" key="18">
    <source>
        <dbReference type="PROSITE" id="PS50011"/>
    </source>
</evidence>
<dbReference type="PANTHER" id="PTHR27002:SF1104">
    <property type="entry name" value="CYSTEINE-RICH RECEPTOR-LIKE PROTEIN KINASE 27-RELATED"/>
    <property type="match status" value="1"/>
</dbReference>
<dbReference type="FunFam" id="3.30.430.20:FF:000007">
    <property type="entry name" value="Cysteine-rich receptor-like protein kinase 11"/>
    <property type="match status" value="1"/>
</dbReference>
<dbReference type="Gene3D" id="3.30.430.20">
    <property type="entry name" value="Gnk2 domain, C-X8-C-X2-C motif"/>
    <property type="match status" value="2"/>
</dbReference>
<keyword evidence="7" id="KW-0677">Repeat</keyword>
<dbReference type="AlphaFoldDB" id="A0AAD9TYA4"/>
<keyword evidence="3" id="KW-0723">Serine/threonine-protein kinase</keyword>
<reference evidence="20" key="1">
    <citation type="journal article" date="2023" name="Plant J.">
        <title>Genome sequences and population genomics provide insights into the demographic history, inbreeding, and mutation load of two 'living fossil' tree species of Dipteronia.</title>
        <authorList>
            <person name="Feng Y."/>
            <person name="Comes H.P."/>
            <person name="Chen J."/>
            <person name="Zhu S."/>
            <person name="Lu R."/>
            <person name="Zhang X."/>
            <person name="Li P."/>
            <person name="Qiu J."/>
            <person name="Olsen K.M."/>
            <person name="Qiu Y."/>
        </authorList>
    </citation>
    <scope>NUCLEOTIDE SEQUENCE</scope>
    <source>
        <strain evidence="20">KIB01</strain>
    </source>
</reference>
<accession>A0AAD9TYA4</accession>
<dbReference type="Proteomes" id="UP001280121">
    <property type="component" value="Unassembled WGS sequence"/>
</dbReference>
<dbReference type="EC" id="2.7.11.1" evidence="2"/>
<dbReference type="GO" id="GO:0004674">
    <property type="term" value="F:protein serine/threonine kinase activity"/>
    <property type="evidence" value="ECO:0007669"/>
    <property type="project" value="UniProtKB-KW"/>
</dbReference>
<dbReference type="FunFam" id="1.10.510.10:FF:001023">
    <property type="entry name" value="Os07g0541700 protein"/>
    <property type="match status" value="1"/>
</dbReference>
<dbReference type="PANTHER" id="PTHR27002">
    <property type="entry name" value="RECEPTOR-LIKE SERINE/THREONINE-PROTEIN KINASE SD1-8"/>
    <property type="match status" value="1"/>
</dbReference>
<dbReference type="EMBL" id="JANJYI010000006">
    <property type="protein sequence ID" value="KAK2644362.1"/>
    <property type="molecule type" value="Genomic_DNA"/>
</dbReference>
<keyword evidence="14" id="KW-0325">Glycoprotein</keyword>
<keyword evidence="10" id="KW-0067">ATP-binding</keyword>
<evidence type="ECO:0000256" key="9">
    <source>
        <dbReference type="ARBA" id="ARBA00022777"/>
    </source>
</evidence>
<evidence type="ECO:0000256" key="3">
    <source>
        <dbReference type="ARBA" id="ARBA00022527"/>
    </source>
</evidence>
<dbReference type="PROSITE" id="PS50011">
    <property type="entry name" value="PROTEIN_KINASE_DOM"/>
    <property type="match status" value="1"/>
</dbReference>
<keyword evidence="11 17" id="KW-1133">Transmembrane helix</keyword>
<dbReference type="Gene3D" id="3.30.200.20">
    <property type="entry name" value="Phosphorylase Kinase, domain 1"/>
    <property type="match status" value="1"/>
</dbReference>
<keyword evidence="5 17" id="KW-0812">Transmembrane</keyword>
<dbReference type="InterPro" id="IPR038408">
    <property type="entry name" value="GNK2_sf"/>
</dbReference>
<dbReference type="Gene3D" id="1.10.510.10">
    <property type="entry name" value="Transferase(Phosphotransferase) domain 1"/>
    <property type="match status" value="1"/>
</dbReference>
<evidence type="ECO:0000256" key="12">
    <source>
        <dbReference type="ARBA" id="ARBA00023136"/>
    </source>
</evidence>
<name>A0AAD9TYA4_9ROSI</name>
<dbReference type="CDD" id="cd23509">
    <property type="entry name" value="Gnk2-like"/>
    <property type="match status" value="2"/>
</dbReference>
<keyword evidence="4" id="KW-0808">Transferase</keyword>
<evidence type="ECO:0000256" key="1">
    <source>
        <dbReference type="ARBA" id="ARBA00004167"/>
    </source>
</evidence>
<evidence type="ECO:0000256" key="14">
    <source>
        <dbReference type="ARBA" id="ARBA00023180"/>
    </source>
</evidence>
<protein>
    <recommendedName>
        <fullName evidence="2">non-specific serine/threonine protein kinase</fullName>
        <ecNumber evidence="2">2.7.11.1</ecNumber>
    </recommendedName>
</protein>
<keyword evidence="13" id="KW-0675">Receptor</keyword>
<dbReference type="PROSITE" id="PS51473">
    <property type="entry name" value="GNK2"/>
    <property type="match status" value="2"/>
</dbReference>
<comment type="caution">
    <text evidence="20">The sequence shown here is derived from an EMBL/GenBank/DDBJ whole genome shotgun (WGS) entry which is preliminary data.</text>
</comment>
<keyword evidence="21" id="KW-1185">Reference proteome</keyword>
<dbReference type="GO" id="GO:0005524">
    <property type="term" value="F:ATP binding"/>
    <property type="evidence" value="ECO:0007669"/>
    <property type="project" value="UniProtKB-KW"/>
</dbReference>
<dbReference type="InterPro" id="IPR002902">
    <property type="entry name" value="GNK2"/>
</dbReference>
<comment type="subcellular location">
    <subcellularLocation>
        <location evidence="1">Membrane</location>
        <topology evidence="1">Single-pass membrane protein</topology>
    </subcellularLocation>
</comment>
<evidence type="ECO:0000259" key="19">
    <source>
        <dbReference type="PROSITE" id="PS51473"/>
    </source>
</evidence>
<dbReference type="InterPro" id="IPR000719">
    <property type="entry name" value="Prot_kinase_dom"/>
</dbReference>
<evidence type="ECO:0000256" key="4">
    <source>
        <dbReference type="ARBA" id="ARBA00022679"/>
    </source>
</evidence>
<dbReference type="PROSITE" id="PS00108">
    <property type="entry name" value="PROTEIN_KINASE_ST"/>
    <property type="match status" value="1"/>
</dbReference>
<dbReference type="Pfam" id="PF01657">
    <property type="entry name" value="Stress-antifung"/>
    <property type="match status" value="2"/>
</dbReference>
<keyword evidence="12 17" id="KW-0472">Membrane</keyword>
<comment type="catalytic activity">
    <reaction evidence="16">
        <text>L-seryl-[protein] + ATP = O-phospho-L-seryl-[protein] + ADP + H(+)</text>
        <dbReference type="Rhea" id="RHEA:17989"/>
        <dbReference type="Rhea" id="RHEA-COMP:9863"/>
        <dbReference type="Rhea" id="RHEA-COMP:11604"/>
        <dbReference type="ChEBI" id="CHEBI:15378"/>
        <dbReference type="ChEBI" id="CHEBI:29999"/>
        <dbReference type="ChEBI" id="CHEBI:30616"/>
        <dbReference type="ChEBI" id="CHEBI:83421"/>
        <dbReference type="ChEBI" id="CHEBI:456216"/>
        <dbReference type="EC" id="2.7.11.1"/>
    </reaction>
</comment>
<comment type="catalytic activity">
    <reaction evidence="15">
        <text>L-threonyl-[protein] + ATP = O-phospho-L-threonyl-[protein] + ADP + H(+)</text>
        <dbReference type="Rhea" id="RHEA:46608"/>
        <dbReference type="Rhea" id="RHEA-COMP:11060"/>
        <dbReference type="Rhea" id="RHEA-COMP:11605"/>
        <dbReference type="ChEBI" id="CHEBI:15378"/>
        <dbReference type="ChEBI" id="CHEBI:30013"/>
        <dbReference type="ChEBI" id="CHEBI:30616"/>
        <dbReference type="ChEBI" id="CHEBI:61977"/>
        <dbReference type="ChEBI" id="CHEBI:456216"/>
        <dbReference type="EC" id="2.7.11.1"/>
    </reaction>
</comment>
<evidence type="ECO:0000256" key="2">
    <source>
        <dbReference type="ARBA" id="ARBA00012513"/>
    </source>
</evidence>
<evidence type="ECO:0000256" key="16">
    <source>
        <dbReference type="ARBA" id="ARBA00048679"/>
    </source>
</evidence>
<keyword evidence="9" id="KW-0418">Kinase</keyword>
<evidence type="ECO:0000313" key="21">
    <source>
        <dbReference type="Proteomes" id="UP001280121"/>
    </source>
</evidence>